<evidence type="ECO:0000256" key="2">
    <source>
        <dbReference type="ARBA" id="ARBA00023002"/>
    </source>
</evidence>
<dbReference type="Pfam" id="PF08240">
    <property type="entry name" value="ADH_N"/>
    <property type="match status" value="1"/>
</dbReference>
<keyword evidence="2" id="KW-0560">Oxidoreductase</keyword>
<evidence type="ECO:0000256" key="1">
    <source>
        <dbReference type="ARBA" id="ARBA00022857"/>
    </source>
</evidence>
<dbReference type="AlphaFoldDB" id="A0A0D2FBV8"/>
<organism evidence="4 5">
    <name type="scientific">Rhinocladiella mackenziei CBS 650.93</name>
    <dbReference type="NCBI Taxonomy" id="1442369"/>
    <lineage>
        <taxon>Eukaryota</taxon>
        <taxon>Fungi</taxon>
        <taxon>Dikarya</taxon>
        <taxon>Ascomycota</taxon>
        <taxon>Pezizomycotina</taxon>
        <taxon>Eurotiomycetes</taxon>
        <taxon>Chaetothyriomycetidae</taxon>
        <taxon>Chaetothyriales</taxon>
        <taxon>Herpotrichiellaceae</taxon>
        <taxon>Rhinocladiella</taxon>
    </lineage>
</organism>
<sequence>MPSWTNTPSGTMHAAILTKLGGQPQEAFTYVKDYPRPSLPSQTWVLVRCYATGMQRSDLRARINEYLDPREFGIFADEYQPVSPKLLGEEFVGEVVEAGSQTRFKKGEKVGGLVYGGGKAYDGSYGQYVICPDRRCWKLGEAAADLSWEVLGAIPLSMWTAYGSLFVAGNTNHGDTVFIHGGSSAVGMWAILLAKDQGCTVIASTRNPSKIPKMKAAGADHVFLESELRGGAILKVAPKGVKTVIELVGISTMIEVGLPALALHGTLVIIGVLNLEWSIKDFHPDSIPLTRKITTYTIMDEDEEPSRQVMIDVVKKVRDGIFKPEYFLDKVFDLEDVGSAHKYMEDDRACGKIVLRIK</sequence>
<evidence type="ECO:0000259" key="3">
    <source>
        <dbReference type="SMART" id="SM00829"/>
    </source>
</evidence>
<dbReference type="GO" id="GO:0016651">
    <property type="term" value="F:oxidoreductase activity, acting on NAD(P)H"/>
    <property type="evidence" value="ECO:0007669"/>
    <property type="project" value="TreeGrafter"/>
</dbReference>
<dbReference type="Proteomes" id="UP000053617">
    <property type="component" value="Unassembled WGS sequence"/>
</dbReference>
<dbReference type="EMBL" id="KN847486">
    <property type="protein sequence ID" value="KIW99586.1"/>
    <property type="molecule type" value="Genomic_DNA"/>
</dbReference>
<accession>A0A0D2FBV8</accession>
<reference evidence="4 5" key="1">
    <citation type="submission" date="2015-01" db="EMBL/GenBank/DDBJ databases">
        <title>The Genome Sequence of Rhinocladiella mackenzie CBS 650.93.</title>
        <authorList>
            <consortium name="The Broad Institute Genomics Platform"/>
            <person name="Cuomo C."/>
            <person name="de Hoog S."/>
            <person name="Gorbushina A."/>
            <person name="Stielow B."/>
            <person name="Teixiera M."/>
            <person name="Abouelleil A."/>
            <person name="Chapman S.B."/>
            <person name="Priest M."/>
            <person name="Young S.K."/>
            <person name="Wortman J."/>
            <person name="Nusbaum C."/>
            <person name="Birren B."/>
        </authorList>
    </citation>
    <scope>NUCLEOTIDE SEQUENCE [LARGE SCALE GENOMIC DNA]</scope>
    <source>
        <strain evidence="4 5">CBS 650.93</strain>
    </source>
</reference>
<dbReference type="InterPro" id="IPR011032">
    <property type="entry name" value="GroES-like_sf"/>
</dbReference>
<dbReference type="InterPro" id="IPR036291">
    <property type="entry name" value="NAD(P)-bd_dom_sf"/>
</dbReference>
<dbReference type="SUPFAM" id="SSF51735">
    <property type="entry name" value="NAD(P)-binding Rossmann-fold domains"/>
    <property type="match status" value="1"/>
</dbReference>
<keyword evidence="5" id="KW-1185">Reference proteome</keyword>
<dbReference type="Gene3D" id="3.90.180.10">
    <property type="entry name" value="Medium-chain alcohol dehydrogenases, catalytic domain"/>
    <property type="match status" value="1"/>
</dbReference>
<dbReference type="VEuPathDB" id="FungiDB:Z518_11325"/>
<gene>
    <name evidence="4" type="ORF">Z518_11325</name>
</gene>
<dbReference type="SUPFAM" id="SSF50129">
    <property type="entry name" value="GroES-like"/>
    <property type="match status" value="1"/>
</dbReference>
<dbReference type="RefSeq" id="XP_013266723.1">
    <property type="nucleotide sequence ID" value="XM_013411269.1"/>
</dbReference>
<dbReference type="GeneID" id="25299396"/>
<evidence type="ECO:0000313" key="5">
    <source>
        <dbReference type="Proteomes" id="UP000053617"/>
    </source>
</evidence>
<keyword evidence="1" id="KW-0521">NADP</keyword>
<dbReference type="Pfam" id="PF00107">
    <property type="entry name" value="ADH_zinc_N"/>
    <property type="match status" value="1"/>
</dbReference>
<dbReference type="STRING" id="1442369.A0A0D2FBV8"/>
<dbReference type="OrthoDB" id="203908at2759"/>
<dbReference type="SMART" id="SM00829">
    <property type="entry name" value="PKS_ER"/>
    <property type="match status" value="1"/>
</dbReference>
<dbReference type="PANTHER" id="PTHR48106">
    <property type="entry name" value="QUINONE OXIDOREDUCTASE PIG3-RELATED"/>
    <property type="match status" value="1"/>
</dbReference>
<evidence type="ECO:0000313" key="4">
    <source>
        <dbReference type="EMBL" id="KIW99586.1"/>
    </source>
</evidence>
<protein>
    <recommendedName>
        <fullName evidence="3">Enoyl reductase (ER) domain-containing protein</fullName>
    </recommendedName>
</protein>
<dbReference type="PANTHER" id="PTHR48106:SF18">
    <property type="entry name" value="QUINONE OXIDOREDUCTASE PIG3"/>
    <property type="match status" value="1"/>
</dbReference>
<dbReference type="HOGENOM" id="CLU_026673_3_4_1"/>
<dbReference type="InterPro" id="IPR013154">
    <property type="entry name" value="ADH-like_N"/>
</dbReference>
<proteinExistence type="predicted"/>
<dbReference type="InterPro" id="IPR020843">
    <property type="entry name" value="ER"/>
</dbReference>
<dbReference type="Gene3D" id="3.40.50.720">
    <property type="entry name" value="NAD(P)-binding Rossmann-like Domain"/>
    <property type="match status" value="1"/>
</dbReference>
<dbReference type="GO" id="GO:0070402">
    <property type="term" value="F:NADPH binding"/>
    <property type="evidence" value="ECO:0007669"/>
    <property type="project" value="TreeGrafter"/>
</dbReference>
<feature type="domain" description="Enoyl reductase (ER)" evidence="3">
    <location>
        <begin position="23"/>
        <end position="355"/>
    </location>
</feature>
<name>A0A0D2FBV8_9EURO</name>
<dbReference type="InterPro" id="IPR013149">
    <property type="entry name" value="ADH-like_C"/>
</dbReference>